<feature type="domain" description="Helicase ATP-binding" evidence="5">
    <location>
        <begin position="68"/>
        <end position="217"/>
    </location>
</feature>
<keyword evidence="1" id="KW-0547">Nucleotide-binding</keyword>
<dbReference type="Pfam" id="PF00270">
    <property type="entry name" value="DEAD"/>
    <property type="match status" value="1"/>
</dbReference>
<dbReference type="PANTHER" id="PTHR14025:SF20">
    <property type="entry name" value="FANCONI ANEMIA GROUP M PROTEIN"/>
    <property type="match status" value="1"/>
</dbReference>
<evidence type="ECO:0000256" key="3">
    <source>
        <dbReference type="ARBA" id="ARBA00022806"/>
    </source>
</evidence>
<dbReference type="InterPro" id="IPR014001">
    <property type="entry name" value="Helicase_ATP-bd"/>
</dbReference>
<dbReference type="PROSITE" id="PS51192">
    <property type="entry name" value="HELICASE_ATP_BIND_1"/>
    <property type="match status" value="1"/>
</dbReference>
<dbReference type="Gene3D" id="3.40.50.300">
    <property type="entry name" value="P-loop containing nucleotide triphosphate hydrolases"/>
    <property type="match status" value="1"/>
</dbReference>
<dbReference type="GO" id="GO:0000400">
    <property type="term" value="F:four-way junction DNA binding"/>
    <property type="evidence" value="ECO:0007669"/>
    <property type="project" value="TreeGrafter"/>
</dbReference>
<dbReference type="GO" id="GO:0016787">
    <property type="term" value="F:hydrolase activity"/>
    <property type="evidence" value="ECO:0007669"/>
    <property type="project" value="UniProtKB-KW"/>
</dbReference>
<dbReference type="PANTHER" id="PTHR14025">
    <property type="entry name" value="FANCONI ANEMIA GROUP M FANCM FAMILY MEMBER"/>
    <property type="match status" value="1"/>
</dbReference>
<dbReference type="eggNOG" id="KOG0354">
    <property type="taxonomic scope" value="Eukaryota"/>
</dbReference>
<evidence type="ECO:0000313" key="6">
    <source>
        <dbReference type="EMBL" id="KFM25016.1"/>
    </source>
</evidence>
<dbReference type="InterPro" id="IPR011545">
    <property type="entry name" value="DEAD/DEAH_box_helicase_dom"/>
</dbReference>
<evidence type="ECO:0000259" key="5">
    <source>
        <dbReference type="PROSITE" id="PS51192"/>
    </source>
</evidence>
<dbReference type="Proteomes" id="UP000028924">
    <property type="component" value="Unassembled WGS sequence"/>
</dbReference>
<dbReference type="AlphaFoldDB" id="A0A087SH12"/>
<gene>
    <name evidence="6" type="ORF">F751_1895</name>
</gene>
<dbReference type="RefSeq" id="XP_011397904.1">
    <property type="nucleotide sequence ID" value="XM_011399602.1"/>
</dbReference>
<dbReference type="GeneID" id="23613286"/>
<evidence type="ECO:0000256" key="2">
    <source>
        <dbReference type="ARBA" id="ARBA00022801"/>
    </source>
</evidence>
<dbReference type="SUPFAM" id="SSF52540">
    <property type="entry name" value="P-loop containing nucleoside triphosphate hydrolases"/>
    <property type="match status" value="1"/>
</dbReference>
<dbReference type="GO" id="GO:0043138">
    <property type="term" value="F:3'-5' DNA helicase activity"/>
    <property type="evidence" value="ECO:0007669"/>
    <property type="project" value="TreeGrafter"/>
</dbReference>
<dbReference type="GO" id="GO:0009378">
    <property type="term" value="F:four-way junction helicase activity"/>
    <property type="evidence" value="ECO:0007669"/>
    <property type="project" value="TreeGrafter"/>
</dbReference>
<dbReference type="EMBL" id="KL662111">
    <property type="protein sequence ID" value="KFM25016.1"/>
    <property type="molecule type" value="Genomic_DNA"/>
</dbReference>
<dbReference type="KEGG" id="apro:F751_1895"/>
<proteinExistence type="predicted"/>
<dbReference type="STRING" id="3075.A0A087SH12"/>
<protein>
    <submittedName>
        <fullName evidence="6">Fanconi anemia group M protein</fullName>
    </submittedName>
</protein>
<keyword evidence="7" id="KW-1185">Reference proteome</keyword>
<sequence length="461" mass="49584">MEAFSPELELGKELAGDGLGKMESNLQPPATRQDERFVWEPPVYATLGAGAYWVSPSLHPLLPCQKEAVLAAFQDNTLVAMPEGSGQASIAAVVMLNFLRWLPQGKVAFVAPARWQLKSQVEACQRVTGLDAACISDFSSASKQEARKEAWSQDHKRAFFCTPATLWSDVKRGVCAYDQLACLVVVDAHAASARSDAVEVVRTLTRRRLRTRVLAFSSFLPCLPPAQVQEALTGLAIRRVCCRGERHPDLGALRVPMERVDRILTPAPEASRLLDALLRTLRPLIRQLANANLLAPGETAEGLTSSALDSIALPGSGPQPRATLRHAFLALRLREALEAWGPQAAQAVLLDALAADTSAHRLVASSRDFAQFKAELEVAARSGAACPKLAALQSLLEAQLQEERESLAVADLVVALDGAATPHALLHLLGLRGRARPARFLRLLTAGGEAARARAADKARG</sequence>
<dbReference type="InterPro" id="IPR027417">
    <property type="entry name" value="P-loop_NTPase"/>
</dbReference>
<reference evidence="6 7" key="1">
    <citation type="journal article" date="2014" name="BMC Genomics">
        <title>Oil accumulation mechanisms of the oleaginous microalga Chlorella protothecoides revealed through its genome, transcriptomes, and proteomes.</title>
        <authorList>
            <person name="Gao C."/>
            <person name="Wang Y."/>
            <person name="Shen Y."/>
            <person name="Yan D."/>
            <person name="He X."/>
            <person name="Dai J."/>
            <person name="Wu Q."/>
        </authorList>
    </citation>
    <scope>NUCLEOTIDE SEQUENCE [LARGE SCALE GENOMIC DNA]</scope>
    <source>
        <strain evidence="6 7">0710</strain>
    </source>
</reference>
<evidence type="ECO:0000313" key="7">
    <source>
        <dbReference type="Proteomes" id="UP000028924"/>
    </source>
</evidence>
<dbReference type="OrthoDB" id="6513042at2759"/>
<dbReference type="GO" id="GO:0036297">
    <property type="term" value="P:interstrand cross-link repair"/>
    <property type="evidence" value="ECO:0007669"/>
    <property type="project" value="TreeGrafter"/>
</dbReference>
<keyword evidence="3" id="KW-0347">Helicase</keyword>
<dbReference type="GO" id="GO:0045003">
    <property type="term" value="P:double-strand break repair via synthesis-dependent strand annealing"/>
    <property type="evidence" value="ECO:0007669"/>
    <property type="project" value="TreeGrafter"/>
</dbReference>
<accession>A0A087SH12</accession>
<keyword evidence="4" id="KW-0067">ATP-binding</keyword>
<evidence type="ECO:0000256" key="4">
    <source>
        <dbReference type="ARBA" id="ARBA00022840"/>
    </source>
</evidence>
<name>A0A087SH12_AUXPR</name>
<keyword evidence="2" id="KW-0378">Hydrolase</keyword>
<dbReference type="GO" id="GO:0005524">
    <property type="term" value="F:ATP binding"/>
    <property type="evidence" value="ECO:0007669"/>
    <property type="project" value="UniProtKB-KW"/>
</dbReference>
<organism evidence="6 7">
    <name type="scientific">Auxenochlorella protothecoides</name>
    <name type="common">Green microalga</name>
    <name type="synonym">Chlorella protothecoides</name>
    <dbReference type="NCBI Taxonomy" id="3075"/>
    <lineage>
        <taxon>Eukaryota</taxon>
        <taxon>Viridiplantae</taxon>
        <taxon>Chlorophyta</taxon>
        <taxon>core chlorophytes</taxon>
        <taxon>Trebouxiophyceae</taxon>
        <taxon>Chlorellales</taxon>
        <taxon>Chlorellaceae</taxon>
        <taxon>Auxenochlorella</taxon>
    </lineage>
</organism>
<evidence type="ECO:0000256" key="1">
    <source>
        <dbReference type="ARBA" id="ARBA00022741"/>
    </source>
</evidence>